<dbReference type="OrthoDB" id="9793135at2"/>
<organism evidence="1 2">
    <name type="scientific">Alkalihalobacillus trypoxylicola</name>
    <dbReference type="NCBI Taxonomy" id="519424"/>
    <lineage>
        <taxon>Bacteria</taxon>
        <taxon>Bacillati</taxon>
        <taxon>Bacillota</taxon>
        <taxon>Bacilli</taxon>
        <taxon>Bacillales</taxon>
        <taxon>Bacillaceae</taxon>
        <taxon>Alkalihalobacillus</taxon>
    </lineage>
</organism>
<proteinExistence type="predicted"/>
<dbReference type="RefSeq" id="WP_061947516.1">
    <property type="nucleotide sequence ID" value="NZ_LTAO01000002.1"/>
</dbReference>
<sequence>MQKCKKWAKNKISLISLSFLVFILFPIVVAANDGSSENLEEEEGIETVDEGEDIFTEEELPVVTVEELASLREDFQNEDVTNYLETMELISENQFLSLYFKASTTEIAVVNKSSNQIWFSNPIDLESDSLVGGENKEHLRSQISFTYYSSNGQTTRMNSAKSVNDGLVEYEKVENGIKVIYSFGQSKSGLERIPEKITKERFETVILNKIEDEKAKNDLEKRFAFNEEEQIYERREASFPVVVVERTIQLFDEIGYTEEELAVDLLEFEQGVSEELDVPFFTIPIVYKLENEHFNVSFLSDEMEQNEKYPISDLMILPFFGAANEHKEGFMFVPDGSGALIHLNNGKSNYQRFSAPLYGRDQANFSRQRMEVSEPVRLPVFGMNQKEGGFLAIIEEGSGIASIEADVAGRLNLYNSIFTTFKLKESGEVTLSGGERESTVALYQLEDFKGNISITYAFLQENASYVDMAEYYRDHLFSNHESEALIGDKPFYLELVGSIWKRKTFLGIPYKYLEPLTTFDEAEIILEELLEGEIANIHLRYTGWFNEGVDHKLPTKINIDRKVGGEAGFQRLSQFIDQKGLGFYPDVAFTHVHRSSFDFSPSKDASRFITRRVAEVYPYNPASFLRDTEKTPFYVLSPSLLPSVIDEFSQSYSELGLVSLSLRDLGYYMNSDYRQNAVVNREEARIILEEQFKYLNEQFPNLMASGGNALAFPYSKHLLNIPLSSSGYNITDRSIPFIQIVLHGHREYASYPINLAADQNIQKQMLRLLETGSSPYFKWFYEEPAIVKDTEFNDLMSSHYQLWIDDAISMYQEVNHVLKAVRNLPIMGHEEVEKGLYRTQYGEEAAVWVNYNSYPIEIDGTVIEPENYLFRKEG</sequence>
<keyword evidence="2" id="KW-1185">Reference proteome</keyword>
<dbReference type="AlphaFoldDB" id="A0A162F2J2"/>
<dbReference type="EMBL" id="LTAO01000002">
    <property type="protein sequence ID" value="KYG34346.1"/>
    <property type="molecule type" value="Genomic_DNA"/>
</dbReference>
<dbReference type="Pfam" id="PF18952">
    <property type="entry name" value="DUF5696"/>
    <property type="match status" value="1"/>
</dbReference>
<accession>A0A162F2J2</accession>
<evidence type="ECO:0000313" key="2">
    <source>
        <dbReference type="Proteomes" id="UP000075806"/>
    </source>
</evidence>
<comment type="caution">
    <text evidence="1">The sequence shown here is derived from an EMBL/GenBank/DDBJ whole genome shotgun (WGS) entry which is preliminary data.</text>
</comment>
<evidence type="ECO:0000313" key="1">
    <source>
        <dbReference type="EMBL" id="KYG34346.1"/>
    </source>
</evidence>
<reference evidence="1" key="1">
    <citation type="submission" date="2016-02" db="EMBL/GenBank/DDBJ databases">
        <title>Genome sequence of Bacillus trypoxylicola KCTC 13244(T).</title>
        <authorList>
            <person name="Jeong H."/>
            <person name="Park S.-H."/>
            <person name="Choi S.-K."/>
        </authorList>
    </citation>
    <scope>NUCLEOTIDE SEQUENCE [LARGE SCALE GENOMIC DNA]</scope>
    <source>
        <strain evidence="1">KCTC 13244</strain>
    </source>
</reference>
<dbReference type="Proteomes" id="UP000075806">
    <property type="component" value="Unassembled WGS sequence"/>
</dbReference>
<gene>
    <name evidence="1" type="ORF">AZF04_14225</name>
</gene>
<protein>
    <submittedName>
        <fullName evidence="1">Uncharacterized protein</fullName>
    </submittedName>
</protein>
<dbReference type="STRING" id="519424.AZF04_14225"/>
<dbReference type="InterPro" id="IPR043751">
    <property type="entry name" value="DUF5696"/>
</dbReference>
<name>A0A162F2J2_9BACI</name>